<comment type="caution">
    <text evidence="2">The sequence shown here is derived from an EMBL/GenBank/DDBJ whole genome shotgun (WGS) entry which is preliminary data.</text>
</comment>
<feature type="compositionally biased region" description="Low complexity" evidence="1">
    <location>
        <begin position="45"/>
        <end position="59"/>
    </location>
</feature>
<feature type="compositionally biased region" description="Basic residues" evidence="1">
    <location>
        <begin position="60"/>
        <end position="70"/>
    </location>
</feature>
<evidence type="ECO:0000313" key="2">
    <source>
        <dbReference type="EMBL" id="EYB84671.1"/>
    </source>
</evidence>
<accession>A0A016S2F4</accession>
<keyword evidence="3" id="KW-1185">Reference proteome</keyword>
<feature type="region of interest" description="Disordered" evidence="1">
    <location>
        <begin position="23"/>
        <end position="70"/>
    </location>
</feature>
<name>A0A016S2F4_9BILA</name>
<gene>
    <name evidence="2" type="primary">Acey_s0312.g2175</name>
    <name evidence="2" type="ORF">Y032_0312g2175</name>
</gene>
<sequence>MMREHQEQNLPDSPHCRVTLLARRPFGRSHGCGVGDDGLRRHSSSSRSSSSISSSAARRAANRRRFLQQR</sequence>
<reference evidence="3" key="1">
    <citation type="journal article" date="2015" name="Nat. Genet.">
        <title>The genome and transcriptome of the zoonotic hookworm Ancylostoma ceylanicum identify infection-specific gene families.</title>
        <authorList>
            <person name="Schwarz E.M."/>
            <person name="Hu Y."/>
            <person name="Antoshechkin I."/>
            <person name="Miller M.M."/>
            <person name="Sternberg P.W."/>
            <person name="Aroian R.V."/>
        </authorList>
    </citation>
    <scope>NUCLEOTIDE SEQUENCE</scope>
    <source>
        <strain evidence="3">HY135</strain>
    </source>
</reference>
<dbReference type="EMBL" id="JARK01001648">
    <property type="protein sequence ID" value="EYB84671.1"/>
    <property type="molecule type" value="Genomic_DNA"/>
</dbReference>
<dbReference type="AlphaFoldDB" id="A0A016S2F4"/>
<evidence type="ECO:0000313" key="3">
    <source>
        <dbReference type="Proteomes" id="UP000024635"/>
    </source>
</evidence>
<organism evidence="2 3">
    <name type="scientific">Ancylostoma ceylanicum</name>
    <dbReference type="NCBI Taxonomy" id="53326"/>
    <lineage>
        <taxon>Eukaryota</taxon>
        <taxon>Metazoa</taxon>
        <taxon>Ecdysozoa</taxon>
        <taxon>Nematoda</taxon>
        <taxon>Chromadorea</taxon>
        <taxon>Rhabditida</taxon>
        <taxon>Rhabditina</taxon>
        <taxon>Rhabditomorpha</taxon>
        <taxon>Strongyloidea</taxon>
        <taxon>Ancylostomatidae</taxon>
        <taxon>Ancylostomatinae</taxon>
        <taxon>Ancylostoma</taxon>
    </lineage>
</organism>
<dbReference type="Proteomes" id="UP000024635">
    <property type="component" value="Unassembled WGS sequence"/>
</dbReference>
<protein>
    <submittedName>
        <fullName evidence="2">Uncharacterized protein</fullName>
    </submittedName>
</protein>
<proteinExistence type="predicted"/>
<evidence type="ECO:0000256" key="1">
    <source>
        <dbReference type="SAM" id="MobiDB-lite"/>
    </source>
</evidence>